<evidence type="ECO:0000313" key="2">
    <source>
        <dbReference type="EMBL" id="MBP2456306.1"/>
    </source>
</evidence>
<protein>
    <submittedName>
        <fullName evidence="2">MinD-like ATPase involved in chromosome partitioning or flagellar assembly</fullName>
    </submittedName>
</protein>
<proteinExistence type="predicted"/>
<comment type="caution">
    <text evidence="2">The sequence shown here is derived from an EMBL/GenBank/DDBJ whole genome shotgun (WGS) entry which is preliminary data.</text>
</comment>
<evidence type="ECO:0000313" key="3">
    <source>
        <dbReference type="Proteomes" id="UP000694460"/>
    </source>
</evidence>
<feature type="domain" description="CobQ/CobB/MinD/ParA nucleotide binding" evidence="1">
    <location>
        <begin position="71"/>
        <end position="150"/>
    </location>
</feature>
<reference evidence="2 3" key="1">
    <citation type="submission" date="2021-03" db="EMBL/GenBank/DDBJ databases">
        <title>Sequencing the genomes of 1000 actinobacteria strains.</title>
        <authorList>
            <person name="Klenk H.-P."/>
        </authorList>
    </citation>
    <scope>NUCLEOTIDE SEQUENCE [LARGE SCALE GENOMIC DNA]</scope>
    <source>
        <strain evidence="2 3">DSM 46713</strain>
    </source>
</reference>
<dbReference type="Pfam" id="PF01656">
    <property type="entry name" value="CbiA"/>
    <property type="match status" value="1"/>
</dbReference>
<keyword evidence="3" id="KW-1185">Reference proteome</keyword>
<dbReference type="EMBL" id="JAGIOP010000003">
    <property type="protein sequence ID" value="MBP2456306.1"/>
    <property type="molecule type" value="Genomic_DNA"/>
</dbReference>
<dbReference type="InterPro" id="IPR002586">
    <property type="entry name" value="CobQ/CobB/MinD/ParA_Nub-bd_dom"/>
</dbReference>
<evidence type="ECO:0000259" key="1">
    <source>
        <dbReference type="Pfam" id="PF01656"/>
    </source>
</evidence>
<accession>A0ABS5A3G6</accession>
<organism evidence="2 3">
    <name type="scientific">Mycolicibacterium lutetiense</name>
    <dbReference type="NCBI Taxonomy" id="1641992"/>
    <lineage>
        <taxon>Bacteria</taxon>
        <taxon>Bacillati</taxon>
        <taxon>Actinomycetota</taxon>
        <taxon>Actinomycetes</taxon>
        <taxon>Mycobacteriales</taxon>
        <taxon>Mycobacteriaceae</taxon>
        <taxon>Mycolicibacterium</taxon>
    </lineage>
</organism>
<dbReference type="PANTHER" id="PTHR43384">
    <property type="entry name" value="SEPTUM SITE-DETERMINING PROTEIN MIND HOMOLOG, CHLOROPLASTIC-RELATED"/>
    <property type="match status" value="1"/>
</dbReference>
<dbReference type="Gene3D" id="3.40.50.300">
    <property type="entry name" value="P-loop containing nucleotide triphosphate hydrolases"/>
    <property type="match status" value="1"/>
</dbReference>
<dbReference type="InterPro" id="IPR027417">
    <property type="entry name" value="P-loop_NTPase"/>
</dbReference>
<name>A0ABS5A3G6_9MYCO</name>
<dbReference type="RefSeq" id="WP_209923940.1">
    <property type="nucleotide sequence ID" value="NZ_JAGIOP010000003.1"/>
</dbReference>
<sequence>MSAAGNGELLGEQVRATDFVETKKIPSNQGWRKWLYRLTFGTVNTGESPDEQRVRAMRAQVAAPMAGTFSVAVLGGKGGVGKTSMTIMLGSLIALLREHEHTIAIDADPSHGANLAGRIDRSAASSYHEIVAAQNIKRYSDMRARVGHNTAGLDVLASPTHRGATGSAGAVGPELYLQARGCLEEHYNVLLTDCGVNIEDPIAATALAHANAVVMVTSAIPESVEGAGKEIDWLYNHPDYRSLMSRMVLIINHDRLPVNNKHRKQIREFVDAVAERYSRWVPRERIFIMPHDPHLATSAIVDINELAPATARQILEVAACLAGGYTATGAAQ</sequence>
<dbReference type="Proteomes" id="UP000694460">
    <property type="component" value="Unassembled WGS sequence"/>
</dbReference>
<dbReference type="PANTHER" id="PTHR43384:SF14">
    <property type="entry name" value="ESX-1 SECRETION-ASSOCIATED PROTEIN ESPI"/>
    <property type="match status" value="1"/>
</dbReference>
<dbReference type="InterPro" id="IPR050625">
    <property type="entry name" value="ParA/MinD_ATPase"/>
</dbReference>
<gene>
    <name evidence="2" type="ORF">JOF57_006282</name>
</gene>
<dbReference type="SUPFAM" id="SSF52540">
    <property type="entry name" value="P-loop containing nucleoside triphosphate hydrolases"/>
    <property type="match status" value="1"/>
</dbReference>